<organism evidence="1 2">
    <name type="scientific">Avena sativa</name>
    <name type="common">Oat</name>
    <dbReference type="NCBI Taxonomy" id="4498"/>
    <lineage>
        <taxon>Eukaryota</taxon>
        <taxon>Viridiplantae</taxon>
        <taxon>Streptophyta</taxon>
        <taxon>Embryophyta</taxon>
        <taxon>Tracheophyta</taxon>
        <taxon>Spermatophyta</taxon>
        <taxon>Magnoliopsida</taxon>
        <taxon>Liliopsida</taxon>
        <taxon>Poales</taxon>
        <taxon>Poaceae</taxon>
        <taxon>BOP clade</taxon>
        <taxon>Pooideae</taxon>
        <taxon>Poodae</taxon>
        <taxon>Poeae</taxon>
        <taxon>Poeae Chloroplast Group 1 (Aveneae type)</taxon>
        <taxon>Aveninae</taxon>
        <taxon>Avena</taxon>
    </lineage>
</organism>
<reference evidence="1" key="2">
    <citation type="submission" date="2025-09" db="UniProtKB">
        <authorList>
            <consortium name="EnsemblPlants"/>
        </authorList>
    </citation>
    <scope>IDENTIFICATION</scope>
</reference>
<dbReference type="EnsemblPlants" id="AVESA.00010b.r2.7CG0702600.1">
    <property type="protein sequence ID" value="AVESA.00010b.r2.7CG0702600.1.CDS"/>
    <property type="gene ID" value="AVESA.00010b.r2.7CG0702600"/>
</dbReference>
<name>A0ACD6A5Q2_AVESA</name>
<accession>A0ACD6A5Q2</accession>
<proteinExistence type="predicted"/>
<protein>
    <submittedName>
        <fullName evidence="1">Uncharacterized protein</fullName>
    </submittedName>
</protein>
<evidence type="ECO:0000313" key="2">
    <source>
        <dbReference type="Proteomes" id="UP001732700"/>
    </source>
</evidence>
<sequence>MSQGQPRRPEGGDALQQQDRPVKYGDVFDVSGDLAAQPVAPRDAALLQSAEDTVQGLGQTQKGGPAAVMQSAATLNARAGHVGRGQLSGPVADAGVAVTETELPGRRVVTESVAGQVVGRFVAPPPVAATEPSGALEQDAVTIGRALEGAAAAGAGGKAVDQSDAAAVQAAEMRATGRNLTVPGGVAAAAQAAADQNARIVREENKVKLRDVLSDARSKLPEDKGATREDAEKVVSAEIRNKLNMATTPGGVADAVTTAARLNQERP</sequence>
<dbReference type="Proteomes" id="UP001732700">
    <property type="component" value="Chromosome 7C"/>
</dbReference>
<evidence type="ECO:0000313" key="1">
    <source>
        <dbReference type="EnsemblPlants" id="AVESA.00010b.r2.7CG0702600.1.CDS"/>
    </source>
</evidence>
<keyword evidence="2" id="KW-1185">Reference proteome</keyword>
<reference evidence="1" key="1">
    <citation type="submission" date="2021-05" db="EMBL/GenBank/DDBJ databases">
        <authorList>
            <person name="Scholz U."/>
            <person name="Mascher M."/>
            <person name="Fiebig A."/>
        </authorList>
    </citation>
    <scope>NUCLEOTIDE SEQUENCE [LARGE SCALE GENOMIC DNA]</scope>
</reference>